<dbReference type="GO" id="GO:0005634">
    <property type="term" value="C:nucleus"/>
    <property type="evidence" value="ECO:0007669"/>
    <property type="project" value="UniProtKB-SubCell"/>
</dbReference>
<dbReference type="AlphaFoldDB" id="A0AAD5IU87"/>
<evidence type="ECO:0000256" key="2">
    <source>
        <dbReference type="ARBA" id="ARBA00013081"/>
    </source>
</evidence>
<name>A0AAD5IU87_ACENE</name>
<evidence type="ECO:0000313" key="9">
    <source>
        <dbReference type="Proteomes" id="UP001064489"/>
    </source>
</evidence>
<feature type="domain" description="FCP1 homology" evidence="7">
    <location>
        <begin position="63"/>
        <end position="181"/>
    </location>
</feature>
<evidence type="ECO:0000256" key="4">
    <source>
        <dbReference type="ARBA" id="ARBA00023242"/>
    </source>
</evidence>
<protein>
    <recommendedName>
        <fullName evidence="2">protein-serine/threonine phosphatase</fullName>
        <ecNumber evidence="2">3.1.3.16</ecNumber>
    </recommendedName>
</protein>
<dbReference type="InterPro" id="IPR039189">
    <property type="entry name" value="Fcp1"/>
</dbReference>
<dbReference type="PROSITE" id="PS50969">
    <property type="entry name" value="FCP1"/>
    <property type="match status" value="1"/>
</dbReference>
<dbReference type="SUPFAM" id="SSF56784">
    <property type="entry name" value="HAD-like"/>
    <property type="match status" value="1"/>
</dbReference>
<comment type="subcellular location">
    <subcellularLocation>
        <location evidence="1">Nucleus</location>
    </subcellularLocation>
</comment>
<dbReference type="CDD" id="cd07521">
    <property type="entry name" value="HAD_FCP1-like"/>
    <property type="match status" value="1"/>
</dbReference>
<evidence type="ECO:0000313" key="8">
    <source>
        <dbReference type="EMBL" id="KAI9173408.1"/>
    </source>
</evidence>
<reference evidence="8" key="1">
    <citation type="journal article" date="2022" name="Plant J.">
        <title>Strategies of tolerance reflected in two North American maple genomes.</title>
        <authorList>
            <person name="McEvoy S.L."/>
            <person name="Sezen U.U."/>
            <person name="Trouern-Trend A."/>
            <person name="McMahon S.M."/>
            <person name="Schaberg P.G."/>
            <person name="Yang J."/>
            <person name="Wegrzyn J.L."/>
            <person name="Swenson N.G."/>
        </authorList>
    </citation>
    <scope>NUCLEOTIDE SEQUENCE</scope>
    <source>
        <strain evidence="8">91603</strain>
    </source>
</reference>
<dbReference type="Proteomes" id="UP001064489">
    <property type="component" value="Chromosome 8"/>
</dbReference>
<keyword evidence="4" id="KW-0539">Nucleus</keyword>
<dbReference type="GO" id="GO:0008420">
    <property type="term" value="F:RNA polymerase II CTD heptapeptide repeat phosphatase activity"/>
    <property type="evidence" value="ECO:0007669"/>
    <property type="project" value="InterPro"/>
</dbReference>
<dbReference type="InterPro" id="IPR023214">
    <property type="entry name" value="HAD_sf"/>
</dbReference>
<dbReference type="PANTHER" id="PTHR23081:SF36">
    <property type="entry name" value="RNA POLYMERASE II SUBUNIT A C-TERMINAL DOMAIN PHOSPHATASE"/>
    <property type="match status" value="1"/>
</dbReference>
<comment type="catalytic activity">
    <reaction evidence="5">
        <text>O-phospho-L-seryl-[protein] + H2O = L-seryl-[protein] + phosphate</text>
        <dbReference type="Rhea" id="RHEA:20629"/>
        <dbReference type="Rhea" id="RHEA-COMP:9863"/>
        <dbReference type="Rhea" id="RHEA-COMP:11604"/>
        <dbReference type="ChEBI" id="CHEBI:15377"/>
        <dbReference type="ChEBI" id="CHEBI:29999"/>
        <dbReference type="ChEBI" id="CHEBI:43474"/>
        <dbReference type="ChEBI" id="CHEBI:83421"/>
        <dbReference type="EC" id="3.1.3.16"/>
    </reaction>
</comment>
<comment type="caution">
    <text evidence="8">The sequence shown here is derived from an EMBL/GenBank/DDBJ whole genome shotgun (WGS) entry which is preliminary data.</text>
</comment>
<dbReference type="InterPro" id="IPR004274">
    <property type="entry name" value="FCP1_dom"/>
</dbReference>
<keyword evidence="9" id="KW-1185">Reference proteome</keyword>
<comment type="catalytic activity">
    <reaction evidence="6">
        <text>O-phospho-L-threonyl-[protein] + H2O = L-threonyl-[protein] + phosphate</text>
        <dbReference type="Rhea" id="RHEA:47004"/>
        <dbReference type="Rhea" id="RHEA-COMP:11060"/>
        <dbReference type="Rhea" id="RHEA-COMP:11605"/>
        <dbReference type="ChEBI" id="CHEBI:15377"/>
        <dbReference type="ChEBI" id="CHEBI:30013"/>
        <dbReference type="ChEBI" id="CHEBI:43474"/>
        <dbReference type="ChEBI" id="CHEBI:61977"/>
        <dbReference type="EC" id="3.1.3.16"/>
    </reaction>
</comment>
<evidence type="ECO:0000259" key="7">
    <source>
        <dbReference type="PROSITE" id="PS50969"/>
    </source>
</evidence>
<dbReference type="PANTHER" id="PTHR23081">
    <property type="entry name" value="RNA POLYMERASE II CTD PHOSPHATASE"/>
    <property type="match status" value="1"/>
</dbReference>
<evidence type="ECO:0000256" key="3">
    <source>
        <dbReference type="ARBA" id="ARBA00022801"/>
    </source>
</evidence>
<dbReference type="EMBL" id="JAJSOW010000103">
    <property type="protein sequence ID" value="KAI9173408.1"/>
    <property type="molecule type" value="Genomic_DNA"/>
</dbReference>
<organism evidence="8 9">
    <name type="scientific">Acer negundo</name>
    <name type="common">Box elder</name>
    <dbReference type="NCBI Taxonomy" id="4023"/>
    <lineage>
        <taxon>Eukaryota</taxon>
        <taxon>Viridiplantae</taxon>
        <taxon>Streptophyta</taxon>
        <taxon>Embryophyta</taxon>
        <taxon>Tracheophyta</taxon>
        <taxon>Spermatophyta</taxon>
        <taxon>Magnoliopsida</taxon>
        <taxon>eudicotyledons</taxon>
        <taxon>Gunneridae</taxon>
        <taxon>Pentapetalae</taxon>
        <taxon>rosids</taxon>
        <taxon>malvids</taxon>
        <taxon>Sapindales</taxon>
        <taxon>Sapindaceae</taxon>
        <taxon>Hippocastanoideae</taxon>
        <taxon>Acereae</taxon>
        <taxon>Acer</taxon>
    </lineage>
</organism>
<dbReference type="SMART" id="SM00577">
    <property type="entry name" value="CPDc"/>
    <property type="match status" value="1"/>
</dbReference>
<keyword evidence="3" id="KW-0378">Hydrolase</keyword>
<dbReference type="Pfam" id="PF03031">
    <property type="entry name" value="NIF"/>
    <property type="match status" value="1"/>
</dbReference>
<gene>
    <name evidence="8" type="ORF">LWI28_000834</name>
</gene>
<dbReference type="InterPro" id="IPR036412">
    <property type="entry name" value="HAD-like_sf"/>
</dbReference>
<proteinExistence type="predicted"/>
<evidence type="ECO:0000256" key="6">
    <source>
        <dbReference type="ARBA" id="ARBA00048336"/>
    </source>
</evidence>
<sequence>MEQEHIDSMDVCRHPKVLKRQCMDCGQMMDSEYGVPFDYLRQDLRLIDEEITRLKDANSSKLFAEKKLQLVLDLDNTLLHSKLFQEKYLKNQTDGMFMFEPRGRLLMIKLRPLVRHFLKEVSSMFEMYIYTMGSRDYAKHMARLLRKDYFEKRVISRDDSIHKEKKSLDLVLGIGHYVFQL</sequence>
<evidence type="ECO:0000256" key="5">
    <source>
        <dbReference type="ARBA" id="ARBA00047761"/>
    </source>
</evidence>
<evidence type="ECO:0000256" key="1">
    <source>
        <dbReference type="ARBA" id="ARBA00004123"/>
    </source>
</evidence>
<reference evidence="8" key="2">
    <citation type="submission" date="2023-02" db="EMBL/GenBank/DDBJ databases">
        <authorList>
            <person name="Swenson N.G."/>
            <person name="Wegrzyn J.L."/>
            <person name="Mcevoy S.L."/>
        </authorList>
    </citation>
    <scope>NUCLEOTIDE SEQUENCE</scope>
    <source>
        <strain evidence="8">91603</strain>
        <tissue evidence="8">Leaf</tissue>
    </source>
</reference>
<dbReference type="EC" id="3.1.3.16" evidence="2"/>
<accession>A0AAD5IU87</accession>
<dbReference type="Gene3D" id="3.40.50.1000">
    <property type="entry name" value="HAD superfamily/HAD-like"/>
    <property type="match status" value="1"/>
</dbReference>